<dbReference type="Pfam" id="PF00512">
    <property type="entry name" value="HisKA"/>
    <property type="match status" value="1"/>
</dbReference>
<dbReference type="PANTHER" id="PTHR44936">
    <property type="entry name" value="SENSOR PROTEIN CREC"/>
    <property type="match status" value="1"/>
</dbReference>
<gene>
    <name evidence="12" type="primary">rstB_2</name>
    <name evidence="12" type="ORF">GAK31_02001</name>
</gene>
<accession>A0A7V8FFD5</accession>
<sequence>MFRLFLRLWLITGSCFVISVLCLNVVLDHIYAPTMDSVFIDQVRGQVYALRSGLSGQTAARQQELLQQWQQHYGIALQLLETPPELDAAEQQALQQHGFVVRDEFAQVLMPIDGAQGRWLHLQLPGEISMALHMTLLAYVAILLLVGACIFLWVRLLWRDLEILRGHAGRIGAGELHARAQVSPRSQIRVIVEHSNRMAARVAELVQRQRDLTHALSHELRTPIARLSFGLDLLEGSDDPQRRQRLAEGLRGDLEELNQLVSELLAYEQLEQPGQQPPMQRFDAGQWLQASLQDAQRDAQRIGRRLQASATPALQLEGNPR</sequence>
<dbReference type="InterPro" id="IPR003660">
    <property type="entry name" value="HAMP_dom"/>
</dbReference>
<dbReference type="SMART" id="SM00388">
    <property type="entry name" value="HisKA"/>
    <property type="match status" value="1"/>
</dbReference>
<reference evidence="13" key="1">
    <citation type="journal article" date="2020" name="MBio">
        <title>Horizontal gene transfer to a defensive symbiont with a reduced genome amongst a multipartite beetle microbiome.</title>
        <authorList>
            <person name="Waterworth S.C."/>
            <person name="Florez L.V."/>
            <person name="Rees E.R."/>
            <person name="Hertweck C."/>
            <person name="Kaltenpoth M."/>
            <person name="Kwan J.C."/>
        </authorList>
    </citation>
    <scope>NUCLEOTIDE SEQUENCE [LARGE SCALE GENOMIC DNA]</scope>
</reference>
<keyword evidence="6" id="KW-0547">Nucleotide-binding</keyword>
<dbReference type="CDD" id="cd00082">
    <property type="entry name" value="HisKA"/>
    <property type="match status" value="1"/>
</dbReference>
<dbReference type="InterPro" id="IPR036097">
    <property type="entry name" value="HisK_dim/P_sf"/>
</dbReference>
<dbReference type="AlphaFoldDB" id="A0A7V8FFD5"/>
<evidence type="ECO:0000256" key="9">
    <source>
        <dbReference type="SAM" id="MobiDB-lite"/>
    </source>
</evidence>
<dbReference type="Proteomes" id="UP000487117">
    <property type="component" value="Unassembled WGS sequence"/>
</dbReference>
<keyword evidence="10" id="KW-0472">Membrane</keyword>
<dbReference type="Gene3D" id="1.10.287.130">
    <property type="match status" value="1"/>
</dbReference>
<evidence type="ECO:0000313" key="13">
    <source>
        <dbReference type="Proteomes" id="UP000487117"/>
    </source>
</evidence>
<dbReference type="PROSITE" id="PS50885">
    <property type="entry name" value="HAMP"/>
    <property type="match status" value="1"/>
</dbReference>
<dbReference type="GO" id="GO:0005524">
    <property type="term" value="F:ATP binding"/>
    <property type="evidence" value="ECO:0007669"/>
    <property type="project" value="UniProtKB-KW"/>
</dbReference>
<keyword evidence="4" id="KW-1003">Cell membrane</keyword>
<feature type="region of interest" description="Disordered" evidence="9">
    <location>
        <begin position="298"/>
        <end position="321"/>
    </location>
</feature>
<dbReference type="EC" id="2.7.13.3" evidence="3"/>
<evidence type="ECO:0000256" key="6">
    <source>
        <dbReference type="ARBA" id="ARBA00022741"/>
    </source>
</evidence>
<evidence type="ECO:0000256" key="7">
    <source>
        <dbReference type="ARBA" id="ARBA00022777"/>
    </source>
</evidence>
<name>A0A7V8FFD5_STEMA</name>
<feature type="domain" description="HAMP" evidence="11">
    <location>
        <begin position="155"/>
        <end position="207"/>
    </location>
</feature>
<dbReference type="EMBL" id="WNDS01000003">
    <property type="protein sequence ID" value="KAF1014515.1"/>
    <property type="molecule type" value="Genomic_DNA"/>
</dbReference>
<feature type="transmembrane region" description="Helical" evidence="10">
    <location>
        <begin position="136"/>
        <end position="158"/>
    </location>
</feature>
<keyword evidence="10" id="KW-1133">Transmembrane helix</keyword>
<evidence type="ECO:0000256" key="2">
    <source>
        <dbReference type="ARBA" id="ARBA00004651"/>
    </source>
</evidence>
<dbReference type="GO" id="GO:0000155">
    <property type="term" value="F:phosphorelay sensor kinase activity"/>
    <property type="evidence" value="ECO:0007669"/>
    <property type="project" value="InterPro"/>
</dbReference>
<evidence type="ECO:0000256" key="1">
    <source>
        <dbReference type="ARBA" id="ARBA00000085"/>
    </source>
</evidence>
<evidence type="ECO:0000259" key="11">
    <source>
        <dbReference type="PROSITE" id="PS50885"/>
    </source>
</evidence>
<dbReference type="InterPro" id="IPR050980">
    <property type="entry name" value="2C_sensor_his_kinase"/>
</dbReference>
<organism evidence="12 13">
    <name type="scientific">Stenotrophomonas maltophilia</name>
    <name type="common">Pseudomonas maltophilia</name>
    <name type="synonym">Xanthomonas maltophilia</name>
    <dbReference type="NCBI Taxonomy" id="40324"/>
    <lineage>
        <taxon>Bacteria</taxon>
        <taxon>Pseudomonadati</taxon>
        <taxon>Pseudomonadota</taxon>
        <taxon>Gammaproteobacteria</taxon>
        <taxon>Lysobacterales</taxon>
        <taxon>Lysobacteraceae</taxon>
        <taxon>Stenotrophomonas</taxon>
        <taxon>Stenotrophomonas maltophilia group</taxon>
    </lineage>
</organism>
<dbReference type="SUPFAM" id="SSF47384">
    <property type="entry name" value="Homodimeric domain of signal transducing histidine kinase"/>
    <property type="match status" value="1"/>
</dbReference>
<evidence type="ECO:0000256" key="4">
    <source>
        <dbReference type="ARBA" id="ARBA00022475"/>
    </source>
</evidence>
<evidence type="ECO:0000256" key="3">
    <source>
        <dbReference type="ARBA" id="ARBA00012438"/>
    </source>
</evidence>
<dbReference type="Gene3D" id="6.10.340.10">
    <property type="match status" value="1"/>
</dbReference>
<dbReference type="InterPro" id="IPR003661">
    <property type="entry name" value="HisK_dim/P_dom"/>
</dbReference>
<comment type="subcellular location">
    <subcellularLocation>
        <location evidence="2">Cell membrane</location>
        <topology evidence="2">Multi-pass membrane protein</topology>
    </subcellularLocation>
</comment>
<proteinExistence type="predicted"/>
<dbReference type="PANTHER" id="PTHR44936:SF10">
    <property type="entry name" value="SENSOR PROTEIN RSTB"/>
    <property type="match status" value="1"/>
</dbReference>
<comment type="catalytic activity">
    <reaction evidence="1">
        <text>ATP + protein L-histidine = ADP + protein N-phospho-L-histidine.</text>
        <dbReference type="EC" id="2.7.13.3"/>
    </reaction>
</comment>
<evidence type="ECO:0000256" key="10">
    <source>
        <dbReference type="SAM" id="Phobius"/>
    </source>
</evidence>
<protein>
    <recommendedName>
        <fullName evidence="3">histidine kinase</fullName>
        <ecNumber evidence="3">2.7.13.3</ecNumber>
    </recommendedName>
</protein>
<keyword evidence="7" id="KW-0418">Kinase</keyword>
<feature type="transmembrane region" description="Helical" evidence="10">
    <location>
        <begin position="6"/>
        <end position="27"/>
    </location>
</feature>
<evidence type="ECO:0000256" key="8">
    <source>
        <dbReference type="ARBA" id="ARBA00022840"/>
    </source>
</evidence>
<keyword evidence="8" id="KW-0067">ATP-binding</keyword>
<comment type="caution">
    <text evidence="12">The sequence shown here is derived from an EMBL/GenBank/DDBJ whole genome shotgun (WGS) entry which is preliminary data.</text>
</comment>
<evidence type="ECO:0000256" key="5">
    <source>
        <dbReference type="ARBA" id="ARBA00022679"/>
    </source>
</evidence>
<keyword evidence="10" id="KW-0812">Transmembrane</keyword>
<dbReference type="GO" id="GO:0005886">
    <property type="term" value="C:plasma membrane"/>
    <property type="evidence" value="ECO:0007669"/>
    <property type="project" value="TreeGrafter"/>
</dbReference>
<keyword evidence="5" id="KW-0808">Transferase</keyword>
<evidence type="ECO:0000313" key="12">
    <source>
        <dbReference type="EMBL" id="KAF1014515.1"/>
    </source>
</evidence>